<evidence type="ECO:0000256" key="7">
    <source>
        <dbReference type="ARBA" id="ARBA00025911"/>
    </source>
</evidence>
<organism evidence="10 11">
    <name type="scientific">Stephania yunnanensis</name>
    <dbReference type="NCBI Taxonomy" id="152371"/>
    <lineage>
        <taxon>Eukaryota</taxon>
        <taxon>Viridiplantae</taxon>
        <taxon>Streptophyta</taxon>
        <taxon>Embryophyta</taxon>
        <taxon>Tracheophyta</taxon>
        <taxon>Spermatophyta</taxon>
        <taxon>Magnoliopsida</taxon>
        <taxon>Ranunculales</taxon>
        <taxon>Menispermaceae</taxon>
        <taxon>Menispermoideae</taxon>
        <taxon>Cissampelideae</taxon>
        <taxon>Stephania</taxon>
    </lineage>
</organism>
<dbReference type="GO" id="GO:0016602">
    <property type="term" value="C:CCAAT-binding factor complex"/>
    <property type="evidence" value="ECO:0007669"/>
    <property type="project" value="InterPro"/>
</dbReference>
<evidence type="ECO:0000256" key="3">
    <source>
        <dbReference type="ARBA" id="ARBA00023125"/>
    </source>
</evidence>
<protein>
    <recommendedName>
        <fullName evidence="8">Nuclear transcription factor Y subunit</fullName>
    </recommendedName>
</protein>
<dbReference type="Gene3D" id="6.10.250.2430">
    <property type="match status" value="1"/>
</dbReference>
<dbReference type="PANTHER" id="PTHR12632">
    <property type="entry name" value="TRANSCRIPTION FACTOR NF-Y ALPHA-RELATED"/>
    <property type="match status" value="1"/>
</dbReference>
<keyword evidence="4" id="KW-0010">Activator</keyword>
<dbReference type="InterPro" id="IPR001289">
    <property type="entry name" value="NFYA"/>
</dbReference>
<keyword evidence="6 8" id="KW-0539">Nucleus</keyword>
<dbReference type="GO" id="GO:0003677">
    <property type="term" value="F:DNA binding"/>
    <property type="evidence" value="ECO:0007669"/>
    <property type="project" value="UniProtKB-KW"/>
</dbReference>
<name>A0AAP0F2J7_9MAGN</name>
<evidence type="ECO:0000256" key="5">
    <source>
        <dbReference type="ARBA" id="ARBA00023163"/>
    </source>
</evidence>
<keyword evidence="5 8" id="KW-0804">Transcription</keyword>
<evidence type="ECO:0000256" key="1">
    <source>
        <dbReference type="ARBA" id="ARBA00004123"/>
    </source>
</evidence>
<dbReference type="SMART" id="SM00521">
    <property type="entry name" value="CBF"/>
    <property type="match status" value="1"/>
</dbReference>
<keyword evidence="3 8" id="KW-0238">DNA-binding</keyword>
<dbReference type="EMBL" id="JBBNAF010000011">
    <property type="protein sequence ID" value="KAK9099459.1"/>
    <property type="molecule type" value="Genomic_DNA"/>
</dbReference>
<sequence length="339" mass="36702">MNSISKKEWDRSATHSDVPCVFSCQSWWSSTPAQVPQSTLSKSGSLSFDSVHHQCNNLKQFGILQDQDSRSTQSTGQSHREVVSMGACNSGQCISAHSGYSETSDQQVGNIQSVLSLGISEVSLPASQIGYNPSLVHISYPYDPYLGGFLAACGPQAIQIHPQMVGMATARVPLPLNVADNEPIYVNAKQYRGILRRREHRAKLEAQNQPVRSRKPYLHESRHVHAMKRVRGAGGRFLNTKMQLTGPTDTTSSMTSSDSDPLRLGGNPSGLEVIQSDTSYTTMGASTTSSSDITSLSNIALRQPDPRFSSYTSLMGGAASQVGGAHIYNGSHHQVHVIQ</sequence>
<comment type="caution">
    <text evidence="10">The sequence shown here is derived from an EMBL/GenBank/DDBJ whole genome shotgun (WGS) entry which is preliminary data.</text>
</comment>
<keyword evidence="11" id="KW-1185">Reference proteome</keyword>
<keyword evidence="2 8" id="KW-0805">Transcription regulation</keyword>
<dbReference type="Pfam" id="PF02045">
    <property type="entry name" value="CBFB_NFYA"/>
    <property type="match status" value="1"/>
</dbReference>
<dbReference type="PRINTS" id="PR00616">
    <property type="entry name" value="CCAATSUBUNTB"/>
</dbReference>
<evidence type="ECO:0000256" key="8">
    <source>
        <dbReference type="RuleBase" id="RU367155"/>
    </source>
</evidence>
<comment type="subunit">
    <text evidence="7">Heterotrimeric transcription factor composed of three components, NF-YA, NF-YB and NF-YC. NF-YB and NF-YC must interact and dimerize for NF-YA association and DNA binding.</text>
</comment>
<dbReference type="InterPro" id="IPR018362">
    <property type="entry name" value="CCAAT-binding_factor_CS"/>
</dbReference>
<accession>A0AAP0F2J7</accession>
<evidence type="ECO:0000256" key="4">
    <source>
        <dbReference type="ARBA" id="ARBA00023159"/>
    </source>
</evidence>
<comment type="function">
    <text evidence="8">Component of the sequence-specific heterotrimeric transcription factor (NF-Y) which specifically recognizes a 5'-CCAAT-3' box motif found in the promoters of its target genes.</text>
</comment>
<reference evidence="10 11" key="1">
    <citation type="submission" date="2024-01" db="EMBL/GenBank/DDBJ databases">
        <title>Genome assemblies of Stephania.</title>
        <authorList>
            <person name="Yang L."/>
        </authorList>
    </citation>
    <scope>NUCLEOTIDE SEQUENCE [LARGE SCALE GENOMIC DNA]</scope>
    <source>
        <strain evidence="10">YNDBR</strain>
        <tissue evidence="10">Leaf</tissue>
    </source>
</reference>
<dbReference type="Proteomes" id="UP001420932">
    <property type="component" value="Unassembled WGS sequence"/>
</dbReference>
<comment type="subcellular location">
    <subcellularLocation>
        <location evidence="1 8">Nucleus</location>
    </subcellularLocation>
</comment>
<evidence type="ECO:0000256" key="2">
    <source>
        <dbReference type="ARBA" id="ARBA00023015"/>
    </source>
</evidence>
<dbReference type="PROSITE" id="PS51152">
    <property type="entry name" value="NFYA_HAP2_2"/>
    <property type="match status" value="1"/>
</dbReference>
<evidence type="ECO:0000256" key="9">
    <source>
        <dbReference type="SAM" id="MobiDB-lite"/>
    </source>
</evidence>
<dbReference type="GO" id="GO:0003700">
    <property type="term" value="F:DNA-binding transcription factor activity"/>
    <property type="evidence" value="ECO:0007669"/>
    <property type="project" value="UniProtKB-UniRule"/>
</dbReference>
<dbReference type="PROSITE" id="PS00686">
    <property type="entry name" value="NFYA_HAP2_1"/>
    <property type="match status" value="1"/>
</dbReference>
<evidence type="ECO:0000256" key="6">
    <source>
        <dbReference type="ARBA" id="ARBA00023242"/>
    </source>
</evidence>
<comment type="similarity">
    <text evidence="8">Belongs to the NFYA/HAP2 subunit family.</text>
</comment>
<gene>
    <name evidence="10" type="ORF">Syun_026504</name>
</gene>
<evidence type="ECO:0000313" key="11">
    <source>
        <dbReference type="Proteomes" id="UP001420932"/>
    </source>
</evidence>
<feature type="compositionally biased region" description="Low complexity" evidence="9">
    <location>
        <begin position="248"/>
        <end position="259"/>
    </location>
</feature>
<proteinExistence type="inferred from homology"/>
<dbReference type="AlphaFoldDB" id="A0AAP0F2J7"/>
<feature type="region of interest" description="Disordered" evidence="9">
    <location>
        <begin position="240"/>
        <end position="268"/>
    </location>
</feature>
<evidence type="ECO:0000313" key="10">
    <source>
        <dbReference type="EMBL" id="KAK9099459.1"/>
    </source>
</evidence>